<evidence type="ECO:0000256" key="3">
    <source>
        <dbReference type="ARBA" id="ARBA00022989"/>
    </source>
</evidence>
<keyword evidence="4 5" id="KW-0472">Membrane</keyword>
<evidence type="ECO:0000256" key="1">
    <source>
        <dbReference type="ARBA" id="ARBA00004141"/>
    </source>
</evidence>
<keyword evidence="8" id="KW-1185">Reference proteome</keyword>
<dbReference type="GO" id="GO:0016020">
    <property type="term" value="C:membrane"/>
    <property type="evidence" value="ECO:0007669"/>
    <property type="project" value="UniProtKB-SubCell"/>
</dbReference>
<dbReference type="InterPro" id="IPR050638">
    <property type="entry name" value="AA-Vitamin_Transporters"/>
</dbReference>
<reference evidence="7 8" key="1">
    <citation type="submission" date="2018-05" db="EMBL/GenBank/DDBJ databases">
        <title>Genomic Encyclopedia of Type Strains, Phase IV (KMG-IV): sequencing the most valuable type-strain genomes for metagenomic binning, comparative biology and taxonomic classification.</title>
        <authorList>
            <person name="Goeker M."/>
        </authorList>
    </citation>
    <scope>NUCLEOTIDE SEQUENCE [LARGE SCALE GENOMIC DNA]</scope>
    <source>
        <strain evidence="7 8">DSM 103371</strain>
    </source>
</reference>
<feature type="transmembrane region" description="Helical" evidence="5">
    <location>
        <begin position="182"/>
        <end position="206"/>
    </location>
</feature>
<dbReference type="KEGG" id="salo:EF888_11430"/>
<name>A0A316GD61_9RHOB</name>
<feature type="transmembrane region" description="Helical" evidence="5">
    <location>
        <begin position="276"/>
        <end position="294"/>
    </location>
</feature>
<gene>
    <name evidence="7" type="ORF">C8D95_102556</name>
</gene>
<dbReference type="InterPro" id="IPR000620">
    <property type="entry name" value="EamA_dom"/>
</dbReference>
<dbReference type="Proteomes" id="UP000245390">
    <property type="component" value="Unassembled WGS sequence"/>
</dbReference>
<keyword evidence="3 5" id="KW-1133">Transmembrane helix</keyword>
<comment type="caution">
    <text evidence="7">The sequence shown here is derived from an EMBL/GenBank/DDBJ whole genome shotgun (WGS) entry which is preliminary data.</text>
</comment>
<dbReference type="PANTHER" id="PTHR32322:SF9">
    <property type="entry name" value="AMINO-ACID METABOLITE EFFLUX PUMP-RELATED"/>
    <property type="match status" value="1"/>
</dbReference>
<evidence type="ECO:0000256" key="4">
    <source>
        <dbReference type="ARBA" id="ARBA00023136"/>
    </source>
</evidence>
<feature type="transmembrane region" description="Helical" evidence="5">
    <location>
        <begin position="101"/>
        <end position="120"/>
    </location>
</feature>
<dbReference type="RefSeq" id="WP_109758470.1">
    <property type="nucleotide sequence ID" value="NZ_CP034588.1"/>
</dbReference>
<feature type="domain" description="EamA" evidence="6">
    <location>
        <begin position="157"/>
        <end position="289"/>
    </location>
</feature>
<accession>A0A316GD61</accession>
<proteinExistence type="predicted"/>
<feature type="transmembrane region" description="Helical" evidence="5">
    <location>
        <begin position="218"/>
        <end position="237"/>
    </location>
</feature>
<organism evidence="7 8">
    <name type="scientific">Silicimonas algicola</name>
    <dbReference type="NCBI Taxonomy" id="1826607"/>
    <lineage>
        <taxon>Bacteria</taxon>
        <taxon>Pseudomonadati</taxon>
        <taxon>Pseudomonadota</taxon>
        <taxon>Alphaproteobacteria</taxon>
        <taxon>Rhodobacterales</taxon>
        <taxon>Paracoccaceae</taxon>
    </lineage>
</organism>
<feature type="transmembrane region" description="Helical" evidence="5">
    <location>
        <begin position="70"/>
        <end position="95"/>
    </location>
</feature>
<dbReference type="SUPFAM" id="SSF103481">
    <property type="entry name" value="Multidrug resistance efflux transporter EmrE"/>
    <property type="match status" value="2"/>
</dbReference>
<feature type="transmembrane region" description="Helical" evidence="5">
    <location>
        <begin position="41"/>
        <end position="58"/>
    </location>
</feature>
<protein>
    <submittedName>
        <fullName evidence="7">EamA-like transporter family protein</fullName>
    </submittedName>
</protein>
<comment type="subcellular location">
    <subcellularLocation>
        <location evidence="1">Membrane</location>
        <topology evidence="1">Multi-pass membrane protein</topology>
    </subcellularLocation>
</comment>
<feature type="transmembrane region" description="Helical" evidence="5">
    <location>
        <begin position="157"/>
        <end position="175"/>
    </location>
</feature>
<evidence type="ECO:0000313" key="8">
    <source>
        <dbReference type="Proteomes" id="UP000245390"/>
    </source>
</evidence>
<feature type="transmembrane region" description="Helical" evidence="5">
    <location>
        <begin position="244"/>
        <end position="264"/>
    </location>
</feature>
<dbReference type="InterPro" id="IPR037185">
    <property type="entry name" value="EmrE-like"/>
</dbReference>
<dbReference type="OrthoDB" id="9810556at2"/>
<feature type="domain" description="EamA" evidence="6">
    <location>
        <begin position="16"/>
        <end position="141"/>
    </location>
</feature>
<dbReference type="Pfam" id="PF00892">
    <property type="entry name" value="EamA"/>
    <property type="match status" value="2"/>
</dbReference>
<dbReference type="EMBL" id="QGGV01000002">
    <property type="protein sequence ID" value="PWK57906.1"/>
    <property type="molecule type" value="Genomic_DNA"/>
</dbReference>
<dbReference type="PANTHER" id="PTHR32322">
    <property type="entry name" value="INNER MEMBRANE TRANSPORTER"/>
    <property type="match status" value="1"/>
</dbReference>
<evidence type="ECO:0000256" key="5">
    <source>
        <dbReference type="SAM" id="Phobius"/>
    </source>
</evidence>
<dbReference type="AlphaFoldDB" id="A0A316GD61"/>
<evidence type="ECO:0000259" key="6">
    <source>
        <dbReference type="Pfam" id="PF00892"/>
    </source>
</evidence>
<evidence type="ECO:0000256" key="2">
    <source>
        <dbReference type="ARBA" id="ARBA00022692"/>
    </source>
</evidence>
<feature type="transmembrane region" description="Helical" evidence="5">
    <location>
        <begin position="132"/>
        <end position="151"/>
    </location>
</feature>
<sequence length="304" mass="31515">MAQTDITAATWGRLSLLALIWGGSFLSVRVALDEIGVPSVVAHRVLWGALALWAVVLARRLPLPRDARVWGALLVMGCLNNAIPFTLLAWGQLYIETGLTAILNAATALWGVLVAAAVFADERLTPARLAGVLIGFGGVVTAIGPAALSAFDPRSLAQLAVIGATVSYALAGSWARAQLSGLSPLFSAAGMLTGGALILLPLAWMVDGPLPLDLRPETWIAVAYVSLAATALAYLLYYRILAAAGAGTLMLVTLMIPPVAILLGAAVRDEALEPRAFAGFALIALGLAVLDGRAGHALTKSRRA</sequence>
<evidence type="ECO:0000313" key="7">
    <source>
        <dbReference type="EMBL" id="PWK57906.1"/>
    </source>
</evidence>
<keyword evidence="2 5" id="KW-0812">Transmembrane</keyword>